<dbReference type="GO" id="GO:0032259">
    <property type="term" value="P:methylation"/>
    <property type="evidence" value="ECO:0007669"/>
    <property type="project" value="UniProtKB-KW"/>
</dbReference>
<dbReference type="PANTHER" id="PTHR18895">
    <property type="entry name" value="HEMK METHYLTRANSFERASE"/>
    <property type="match status" value="1"/>
</dbReference>
<accession>A0A0G0PZR0</accession>
<dbReference type="Pfam" id="PF13847">
    <property type="entry name" value="Methyltransf_31"/>
    <property type="match status" value="1"/>
</dbReference>
<dbReference type="SUPFAM" id="SSF53335">
    <property type="entry name" value="S-adenosyl-L-methionine-dependent methyltransferases"/>
    <property type="match status" value="1"/>
</dbReference>
<feature type="domain" description="Release factor glutamine methyltransferase N-terminal" evidence="5">
    <location>
        <begin position="3"/>
        <end position="67"/>
    </location>
</feature>
<dbReference type="Pfam" id="PF17827">
    <property type="entry name" value="PrmC_N"/>
    <property type="match status" value="1"/>
</dbReference>
<evidence type="ECO:0000256" key="1">
    <source>
        <dbReference type="ARBA" id="ARBA00022603"/>
    </source>
</evidence>
<keyword evidence="3" id="KW-0949">S-adenosyl-L-methionine</keyword>
<dbReference type="Gene3D" id="3.40.50.150">
    <property type="entry name" value="Vaccinia Virus protein VP39"/>
    <property type="match status" value="1"/>
</dbReference>
<dbReference type="AlphaFoldDB" id="A0A0G0PZR0"/>
<reference evidence="6 7" key="1">
    <citation type="journal article" date="2015" name="Nature">
        <title>rRNA introns, odd ribosomes, and small enigmatic genomes across a large radiation of phyla.</title>
        <authorList>
            <person name="Brown C.T."/>
            <person name="Hug L.A."/>
            <person name="Thomas B.C."/>
            <person name="Sharon I."/>
            <person name="Castelle C.J."/>
            <person name="Singh A."/>
            <person name="Wilkins M.J."/>
            <person name="Williams K.H."/>
            <person name="Banfield J.F."/>
        </authorList>
    </citation>
    <scope>NUCLEOTIDE SEQUENCE [LARGE SCALE GENOMIC DNA]</scope>
</reference>
<evidence type="ECO:0000259" key="5">
    <source>
        <dbReference type="Pfam" id="PF17827"/>
    </source>
</evidence>
<dbReference type="NCBIfam" id="TIGR03534">
    <property type="entry name" value="RF_mod_PrmC"/>
    <property type="match status" value="1"/>
</dbReference>
<dbReference type="Proteomes" id="UP000034137">
    <property type="component" value="Unassembled WGS sequence"/>
</dbReference>
<dbReference type="InterPro" id="IPR025714">
    <property type="entry name" value="Methyltranfer_dom"/>
</dbReference>
<evidence type="ECO:0000313" key="6">
    <source>
        <dbReference type="EMBL" id="KKR33403.1"/>
    </source>
</evidence>
<dbReference type="EMBL" id="LBXO01000009">
    <property type="protein sequence ID" value="KKR33403.1"/>
    <property type="molecule type" value="Genomic_DNA"/>
</dbReference>
<dbReference type="NCBIfam" id="TIGR00536">
    <property type="entry name" value="hemK_fam"/>
    <property type="match status" value="1"/>
</dbReference>
<feature type="domain" description="Methyltransferase" evidence="4">
    <location>
        <begin position="106"/>
        <end position="176"/>
    </location>
</feature>
<keyword evidence="2 6" id="KW-0808">Transferase</keyword>
<evidence type="ECO:0000313" key="7">
    <source>
        <dbReference type="Proteomes" id="UP000034137"/>
    </source>
</evidence>
<dbReference type="InterPro" id="IPR050320">
    <property type="entry name" value="N5-glutamine_MTase"/>
</dbReference>
<dbReference type="PANTHER" id="PTHR18895:SF74">
    <property type="entry name" value="MTRF1L RELEASE FACTOR GLUTAMINE METHYLTRANSFERASE"/>
    <property type="match status" value="1"/>
</dbReference>
<dbReference type="PATRIC" id="fig|1618642.3.peg.259"/>
<evidence type="ECO:0000256" key="2">
    <source>
        <dbReference type="ARBA" id="ARBA00022679"/>
    </source>
</evidence>
<evidence type="ECO:0000259" key="4">
    <source>
        <dbReference type="Pfam" id="PF13847"/>
    </source>
</evidence>
<dbReference type="CDD" id="cd02440">
    <property type="entry name" value="AdoMet_MTases"/>
    <property type="match status" value="1"/>
</dbReference>
<comment type="caution">
    <text evidence="6">The sequence shown here is derived from an EMBL/GenBank/DDBJ whole genome shotgun (WGS) entry which is preliminary data.</text>
</comment>
<keyword evidence="1 6" id="KW-0489">Methyltransferase</keyword>
<organism evidence="6 7">
    <name type="scientific">Candidatus Falkowbacteria bacterium GW2011_GWF2_39_8</name>
    <dbReference type="NCBI Taxonomy" id="1618642"/>
    <lineage>
        <taxon>Bacteria</taxon>
        <taxon>Candidatus Falkowiibacteriota</taxon>
    </lineage>
</organism>
<protein>
    <submittedName>
        <fullName evidence="6">Release factor glutamine methyltransferase</fullName>
    </submittedName>
</protein>
<evidence type="ECO:0000256" key="3">
    <source>
        <dbReference type="ARBA" id="ARBA00022691"/>
    </source>
</evidence>
<sequence length="285" mass="32443">MTIQELKNKYSKVSPLDLDLLLAFSLKKPREYIISHPEQELTRTKIKNIIKLLTKRIKGFSVAVITGEKEFYGLNFFVNEDVLVPRPETELMVEEALKLVTHNLEHVTLVDVGTGSGCIIITLAKLLKSYDKPSYKFYAIDISSKALAVAKKNALTHKVNKIINFKKGNLLSPILNSKFLTPDSSLTVLANLPYLTPKQVKESPSIKREPKLALVAGNDGLKYYRELFQQIKEYKINKYIIYCEIDHTQTVAFKKLVETELPDKEFQIKKDLGGYDRLAIIKSPK</sequence>
<dbReference type="InterPro" id="IPR029063">
    <property type="entry name" value="SAM-dependent_MTases_sf"/>
</dbReference>
<dbReference type="InterPro" id="IPR040758">
    <property type="entry name" value="PrmC_N"/>
</dbReference>
<dbReference type="InterPro" id="IPR019874">
    <property type="entry name" value="RF_methyltr_PrmC"/>
</dbReference>
<proteinExistence type="predicted"/>
<gene>
    <name evidence="6" type="ORF">UT64_C0009G0015</name>
</gene>
<name>A0A0G0PZR0_9BACT</name>
<dbReference type="Gene3D" id="1.10.8.10">
    <property type="entry name" value="DNA helicase RuvA subunit, C-terminal domain"/>
    <property type="match status" value="1"/>
</dbReference>
<dbReference type="GO" id="GO:0008276">
    <property type="term" value="F:protein methyltransferase activity"/>
    <property type="evidence" value="ECO:0007669"/>
    <property type="project" value="InterPro"/>
</dbReference>
<dbReference type="InterPro" id="IPR004556">
    <property type="entry name" value="HemK-like"/>
</dbReference>